<evidence type="ECO:0000256" key="7">
    <source>
        <dbReference type="ARBA" id="ARBA00022679"/>
    </source>
</evidence>
<dbReference type="CDD" id="cd02015">
    <property type="entry name" value="TPP_AHAS"/>
    <property type="match status" value="1"/>
</dbReference>
<name>A0AAU0UJ70_9FIRM</name>
<keyword evidence="9" id="KW-0274">FAD</keyword>
<protein>
    <recommendedName>
        <fullName evidence="4 14">Acetolactate synthase</fullName>
        <ecNumber evidence="4 14">2.2.1.6</ecNumber>
    </recommendedName>
</protein>
<comment type="similarity">
    <text evidence="3 14">Belongs to the TPP enzyme family.</text>
</comment>
<dbReference type="InterPro" id="IPR000399">
    <property type="entry name" value="TPP-bd_CS"/>
</dbReference>
<feature type="domain" description="Thiamine pyrophosphate enzyme TPP-binding" evidence="16">
    <location>
        <begin position="382"/>
        <end position="530"/>
    </location>
</feature>
<evidence type="ECO:0000256" key="9">
    <source>
        <dbReference type="ARBA" id="ARBA00022827"/>
    </source>
</evidence>
<keyword evidence="19" id="KW-1185">Reference proteome</keyword>
<dbReference type="InterPro" id="IPR029061">
    <property type="entry name" value="THDP-binding"/>
</dbReference>
<sequence>MGTTGAQRLIKCLQDENVTTIYGYPGGAVLPIYDALLDSDIKHVLVRNEQAAVHMANGYARVTGNPGVCMATSGPGATNLVTGIATAYMDSVPVVIITGQVATSMVGTDAFQEVDITGITMPITKHNYLVKKADELPKVMKEAFHIARTGRPGPVLIDIPKDVAAALCSAKPLEQLDMRGYKPNYQGHPQQINRALALIKQAKRPVIYVGGGVINSGSTEELLELARRAHIPVTTTLMGLGSFPEDSELSLGMLGLHGTPVANYAVTEADLLIGLGVRFDDRVTSAVEKFAPKAKIIHLDIDPAEIGKNVSVDVPIVGDLRLVLTGMLEKLEEKKHPEWLERIKELRREHPLQYGNDSKLRPQYVMQKLGEITNNRAIVTTDVGQHQMWAAQFYRFARPRSFLTSGGLGTMGYGFPAAIGAQMADPDALVISVTGDGSFQMSMAELATAREQNLPIKVLLFNNSSLGLVRQLQHFYCDRRYTAVDFTGNPDFVNLARCYDAVGLKIETKDQVEPILTEAVNNGRLTIIEVIVDQRELVLPMVPNARGLDEMVQFPFGEEDDCE</sequence>
<evidence type="ECO:0000256" key="1">
    <source>
        <dbReference type="ARBA" id="ARBA00004974"/>
    </source>
</evidence>
<comment type="catalytic activity">
    <reaction evidence="13 14">
        <text>2 pyruvate + H(+) = (2S)-2-acetolactate + CO2</text>
        <dbReference type="Rhea" id="RHEA:25249"/>
        <dbReference type="ChEBI" id="CHEBI:15361"/>
        <dbReference type="ChEBI" id="CHEBI:15378"/>
        <dbReference type="ChEBI" id="CHEBI:16526"/>
        <dbReference type="ChEBI" id="CHEBI:58476"/>
        <dbReference type="EC" id="2.2.1.6"/>
    </reaction>
</comment>
<dbReference type="FunFam" id="3.40.50.1220:FF:000008">
    <property type="entry name" value="Acetolactate synthase"/>
    <property type="match status" value="1"/>
</dbReference>
<dbReference type="InterPro" id="IPR045229">
    <property type="entry name" value="TPP_enz"/>
</dbReference>
<dbReference type="RefSeq" id="WP_366924978.1">
    <property type="nucleotide sequence ID" value="NZ_CP121694.1"/>
</dbReference>
<evidence type="ECO:0000259" key="15">
    <source>
        <dbReference type="Pfam" id="PF00205"/>
    </source>
</evidence>
<accession>A0AAU0UJ70</accession>
<keyword evidence="8 14" id="KW-0479">Metal-binding</keyword>
<dbReference type="GO" id="GO:0009099">
    <property type="term" value="P:L-valine biosynthetic process"/>
    <property type="evidence" value="ECO:0007669"/>
    <property type="project" value="TreeGrafter"/>
</dbReference>
<dbReference type="Gene3D" id="3.40.50.970">
    <property type="match status" value="2"/>
</dbReference>
<dbReference type="FunFam" id="3.40.50.970:FF:000016">
    <property type="entry name" value="Acetolactate synthase"/>
    <property type="match status" value="1"/>
</dbReference>
<evidence type="ECO:0000259" key="16">
    <source>
        <dbReference type="Pfam" id="PF02775"/>
    </source>
</evidence>
<dbReference type="InterPro" id="IPR039368">
    <property type="entry name" value="AHAS_TPP"/>
</dbReference>
<dbReference type="NCBIfam" id="TIGR00118">
    <property type="entry name" value="acolac_lg"/>
    <property type="match status" value="1"/>
</dbReference>
<evidence type="ECO:0000256" key="11">
    <source>
        <dbReference type="ARBA" id="ARBA00023052"/>
    </source>
</evidence>
<dbReference type="InterPro" id="IPR012000">
    <property type="entry name" value="Thiamin_PyroP_enz_cen_dom"/>
</dbReference>
<evidence type="ECO:0000256" key="6">
    <source>
        <dbReference type="ARBA" id="ARBA00022630"/>
    </source>
</evidence>
<comment type="pathway">
    <text evidence="1 14">Amino-acid biosynthesis; L-isoleucine biosynthesis; L-isoleucine from 2-oxobutanoate: step 1/4.</text>
</comment>
<keyword evidence="5 14" id="KW-0028">Amino-acid biosynthesis</keyword>
<evidence type="ECO:0000256" key="2">
    <source>
        <dbReference type="ARBA" id="ARBA00005025"/>
    </source>
</evidence>
<evidence type="ECO:0000256" key="3">
    <source>
        <dbReference type="ARBA" id="ARBA00007812"/>
    </source>
</evidence>
<dbReference type="SUPFAM" id="SSF52467">
    <property type="entry name" value="DHS-like NAD/FAD-binding domain"/>
    <property type="match status" value="1"/>
</dbReference>
<evidence type="ECO:0000313" key="19">
    <source>
        <dbReference type="Proteomes" id="UP001329915"/>
    </source>
</evidence>
<dbReference type="InterPro" id="IPR012846">
    <property type="entry name" value="Acetolactate_synth_lsu"/>
</dbReference>
<dbReference type="GO" id="GO:0030976">
    <property type="term" value="F:thiamine pyrophosphate binding"/>
    <property type="evidence" value="ECO:0007669"/>
    <property type="project" value="UniProtKB-UniRule"/>
</dbReference>
<dbReference type="EC" id="2.2.1.6" evidence="4 14"/>
<evidence type="ECO:0000256" key="12">
    <source>
        <dbReference type="ARBA" id="ARBA00023304"/>
    </source>
</evidence>
<keyword evidence="7 14" id="KW-0808">Transferase</keyword>
<dbReference type="InterPro" id="IPR029035">
    <property type="entry name" value="DHS-like_NAD/FAD-binding_dom"/>
</dbReference>
<comment type="pathway">
    <text evidence="2 14">Amino-acid biosynthesis; L-valine biosynthesis; L-valine from pyruvate: step 1/4.</text>
</comment>
<dbReference type="GO" id="GO:0000287">
    <property type="term" value="F:magnesium ion binding"/>
    <property type="evidence" value="ECO:0007669"/>
    <property type="project" value="UniProtKB-UniRule"/>
</dbReference>
<reference evidence="18 19" key="1">
    <citation type="submission" date="2023-04" db="EMBL/GenBank/DDBJ databases">
        <authorList>
            <person name="Hsu D."/>
        </authorList>
    </citation>
    <scope>NUCLEOTIDE SEQUENCE [LARGE SCALE GENOMIC DNA]</scope>
    <source>
        <strain evidence="18 19">MK1</strain>
    </source>
</reference>
<dbReference type="GO" id="GO:0009097">
    <property type="term" value="P:isoleucine biosynthetic process"/>
    <property type="evidence" value="ECO:0007669"/>
    <property type="project" value="TreeGrafter"/>
</dbReference>
<evidence type="ECO:0000256" key="13">
    <source>
        <dbReference type="ARBA" id="ARBA00048670"/>
    </source>
</evidence>
<dbReference type="FunFam" id="3.40.50.970:FF:000007">
    <property type="entry name" value="Acetolactate synthase"/>
    <property type="match status" value="1"/>
</dbReference>
<keyword evidence="12 14" id="KW-0100">Branched-chain amino acid biosynthesis</keyword>
<gene>
    <name evidence="18" type="primary">ilvB</name>
    <name evidence="18" type="ORF">MFMK1_000027</name>
</gene>
<dbReference type="Pfam" id="PF02776">
    <property type="entry name" value="TPP_enzyme_N"/>
    <property type="match status" value="1"/>
</dbReference>
<evidence type="ECO:0000256" key="8">
    <source>
        <dbReference type="ARBA" id="ARBA00022723"/>
    </source>
</evidence>
<dbReference type="KEGG" id="dbc:MFMK1_000027"/>
<dbReference type="GO" id="GO:0003984">
    <property type="term" value="F:acetolactate synthase activity"/>
    <property type="evidence" value="ECO:0007669"/>
    <property type="project" value="UniProtKB-EC"/>
</dbReference>
<dbReference type="GO" id="GO:0005948">
    <property type="term" value="C:acetolactate synthase complex"/>
    <property type="evidence" value="ECO:0007669"/>
    <property type="project" value="TreeGrafter"/>
</dbReference>
<evidence type="ECO:0000256" key="4">
    <source>
        <dbReference type="ARBA" id="ARBA00013145"/>
    </source>
</evidence>
<dbReference type="Pfam" id="PF02775">
    <property type="entry name" value="TPP_enzyme_C"/>
    <property type="match status" value="1"/>
</dbReference>
<dbReference type="EMBL" id="CP121694">
    <property type="protein sequence ID" value="WRO20269.1"/>
    <property type="molecule type" value="Genomic_DNA"/>
</dbReference>
<dbReference type="PROSITE" id="PS00187">
    <property type="entry name" value="TPP_ENZYMES"/>
    <property type="match status" value="1"/>
</dbReference>
<dbReference type="Proteomes" id="UP001329915">
    <property type="component" value="Chromosome"/>
</dbReference>
<comment type="cofactor">
    <cofactor evidence="14">
        <name>thiamine diphosphate</name>
        <dbReference type="ChEBI" id="CHEBI:58937"/>
    </cofactor>
    <text evidence="14">Binds 1 thiamine pyrophosphate per subunit.</text>
</comment>
<evidence type="ECO:0000259" key="17">
    <source>
        <dbReference type="Pfam" id="PF02776"/>
    </source>
</evidence>
<dbReference type="PANTHER" id="PTHR18968:SF13">
    <property type="entry name" value="ACETOLACTATE SYNTHASE CATALYTIC SUBUNIT, MITOCHONDRIAL"/>
    <property type="match status" value="1"/>
</dbReference>
<evidence type="ECO:0000256" key="5">
    <source>
        <dbReference type="ARBA" id="ARBA00022605"/>
    </source>
</evidence>
<dbReference type="AlphaFoldDB" id="A0AAU0UJ70"/>
<proteinExistence type="inferred from homology"/>
<comment type="cofactor">
    <cofactor evidence="14">
        <name>Mg(2+)</name>
        <dbReference type="ChEBI" id="CHEBI:18420"/>
    </cofactor>
    <text evidence="14">Binds 1 Mg(2+) ion per subunit.</text>
</comment>
<keyword evidence="10 14" id="KW-0460">Magnesium</keyword>
<dbReference type="PANTHER" id="PTHR18968">
    <property type="entry name" value="THIAMINE PYROPHOSPHATE ENZYMES"/>
    <property type="match status" value="1"/>
</dbReference>
<organism evidence="18 19">
    <name type="scientific">Metallumcola ferriviriculae</name>
    <dbReference type="NCBI Taxonomy" id="3039180"/>
    <lineage>
        <taxon>Bacteria</taxon>
        <taxon>Bacillati</taxon>
        <taxon>Bacillota</taxon>
        <taxon>Clostridia</taxon>
        <taxon>Neomoorellales</taxon>
        <taxon>Desulfitibacteraceae</taxon>
        <taxon>Metallumcola</taxon>
    </lineage>
</organism>
<dbReference type="InterPro" id="IPR011766">
    <property type="entry name" value="TPP_enzyme_TPP-bd"/>
</dbReference>
<feature type="domain" description="Thiamine pyrophosphate enzyme central" evidence="15">
    <location>
        <begin position="192"/>
        <end position="325"/>
    </location>
</feature>
<dbReference type="CDD" id="cd07035">
    <property type="entry name" value="TPP_PYR_POX_like"/>
    <property type="match status" value="1"/>
</dbReference>
<evidence type="ECO:0000256" key="14">
    <source>
        <dbReference type="RuleBase" id="RU003591"/>
    </source>
</evidence>
<dbReference type="SUPFAM" id="SSF52518">
    <property type="entry name" value="Thiamin diphosphate-binding fold (THDP-binding)"/>
    <property type="match status" value="2"/>
</dbReference>
<dbReference type="GO" id="GO:0050660">
    <property type="term" value="F:flavin adenine dinucleotide binding"/>
    <property type="evidence" value="ECO:0007669"/>
    <property type="project" value="InterPro"/>
</dbReference>
<dbReference type="Pfam" id="PF00205">
    <property type="entry name" value="TPP_enzyme_M"/>
    <property type="match status" value="1"/>
</dbReference>
<evidence type="ECO:0000256" key="10">
    <source>
        <dbReference type="ARBA" id="ARBA00022842"/>
    </source>
</evidence>
<feature type="domain" description="Thiamine pyrophosphate enzyme N-terminal TPP-binding" evidence="17">
    <location>
        <begin position="4"/>
        <end position="117"/>
    </location>
</feature>
<evidence type="ECO:0000313" key="18">
    <source>
        <dbReference type="EMBL" id="WRO20269.1"/>
    </source>
</evidence>
<dbReference type="InterPro" id="IPR012001">
    <property type="entry name" value="Thiamin_PyroP_enz_TPP-bd_dom"/>
</dbReference>
<keyword evidence="6" id="KW-0285">Flavoprotein</keyword>
<keyword evidence="11 14" id="KW-0786">Thiamine pyrophosphate</keyword>
<dbReference type="Gene3D" id="3.40.50.1220">
    <property type="entry name" value="TPP-binding domain"/>
    <property type="match status" value="1"/>
</dbReference>